<dbReference type="EMBL" id="UEYP01000001">
    <property type="protein sequence ID" value="SSC65747.1"/>
    <property type="molecule type" value="Genomic_DNA"/>
</dbReference>
<keyword evidence="2" id="KW-1185">Reference proteome</keyword>
<protein>
    <recommendedName>
        <fullName evidence="3">Pilus assembly protein CpaD</fullName>
    </recommendedName>
</protein>
<proteinExistence type="predicted"/>
<accession>A0A376ADL4</accession>
<dbReference type="InterPro" id="IPR013361">
    <property type="entry name" value="Pilus_CpaD"/>
</dbReference>
<reference evidence="2" key="1">
    <citation type="submission" date="2018-07" db="EMBL/GenBank/DDBJ databases">
        <authorList>
            <person name="Peiro R."/>
            <person name="Begona"/>
            <person name="Cbmso G."/>
            <person name="Lopez M."/>
            <person name="Gonzalez S."/>
        </authorList>
    </citation>
    <scope>NUCLEOTIDE SEQUENCE [LARGE SCALE GENOMIC DNA]</scope>
</reference>
<sequence length="246" mass="26218">MNKHHTRPGNSESRNIMPLKRSTFAAPRFTRTALAATILGAAAILSGCGTNPDRMNTGSIPDDYRTRHPITLTEVEHTLDIPIASGDRELTIGMSDAVGGFAADYLASSSGTIQILLPQGSPNAGAASLMRRQIRQALIGRGVPAPRIIETSYQAGASGDTAPVRLSYVAITAVTNQCGQWPEDLQANTFSNRNWENFGCATQANLAAQIANPMDLVTPRAQAPIDATRRSTVIGLYRQGKDTSSN</sequence>
<dbReference type="STRING" id="1336235.GCA_000518785_04498"/>
<evidence type="ECO:0008006" key="3">
    <source>
        <dbReference type="Google" id="ProtNLM"/>
    </source>
</evidence>
<dbReference type="InterPro" id="IPR019027">
    <property type="entry name" value="Pilus_biogenesis_CpaD-related"/>
</dbReference>
<name>A0A376ADL4_9HYPH</name>
<dbReference type="Proteomes" id="UP000254764">
    <property type="component" value="Unassembled WGS sequence"/>
</dbReference>
<dbReference type="NCBIfam" id="TIGR02522">
    <property type="entry name" value="pilus_cpaD"/>
    <property type="match status" value="1"/>
</dbReference>
<evidence type="ECO:0000313" key="1">
    <source>
        <dbReference type="EMBL" id="SSC65747.1"/>
    </source>
</evidence>
<gene>
    <name evidence="1" type="ORF">RHIZ70_1455</name>
</gene>
<evidence type="ECO:0000313" key="2">
    <source>
        <dbReference type="Proteomes" id="UP000254764"/>
    </source>
</evidence>
<organism evidence="1 2">
    <name type="scientific">Ciceribacter selenitireducens ATCC BAA-1503</name>
    <dbReference type="NCBI Taxonomy" id="1336235"/>
    <lineage>
        <taxon>Bacteria</taxon>
        <taxon>Pseudomonadati</taxon>
        <taxon>Pseudomonadota</taxon>
        <taxon>Alphaproteobacteria</taxon>
        <taxon>Hyphomicrobiales</taxon>
        <taxon>Rhizobiaceae</taxon>
        <taxon>Ciceribacter</taxon>
    </lineage>
</organism>
<dbReference type="AlphaFoldDB" id="A0A376ADL4"/>
<dbReference type="Pfam" id="PF09476">
    <property type="entry name" value="Pilus_CpaD"/>
    <property type="match status" value="1"/>
</dbReference>